<evidence type="ECO:0000313" key="2">
    <source>
        <dbReference type="Proteomes" id="UP000037982"/>
    </source>
</evidence>
<gene>
    <name evidence="1" type="ORF">ADL29_11930</name>
</gene>
<organism evidence="1 2">
    <name type="scientific">Streptomyces chattanoogensis</name>
    <dbReference type="NCBI Taxonomy" id="66876"/>
    <lineage>
        <taxon>Bacteria</taxon>
        <taxon>Bacillati</taxon>
        <taxon>Actinomycetota</taxon>
        <taxon>Actinomycetes</taxon>
        <taxon>Kitasatosporales</taxon>
        <taxon>Streptomycetaceae</taxon>
        <taxon>Streptomyces</taxon>
    </lineage>
</organism>
<dbReference type="PATRIC" id="fig|66876.3.peg.2605"/>
<reference evidence="2" key="1">
    <citation type="submission" date="2015-07" db="EMBL/GenBank/DDBJ databases">
        <authorList>
            <person name="Ju K.-S."/>
            <person name="Doroghazi J.R."/>
            <person name="Metcalf W.W."/>
        </authorList>
    </citation>
    <scope>NUCLEOTIDE SEQUENCE [LARGE SCALE GENOMIC DNA]</scope>
    <source>
        <strain evidence="2">NRRL ISP-5002</strain>
    </source>
</reference>
<name>A0A0N0H171_9ACTN</name>
<dbReference type="Proteomes" id="UP000037982">
    <property type="component" value="Unassembled WGS sequence"/>
</dbReference>
<evidence type="ECO:0000313" key="1">
    <source>
        <dbReference type="EMBL" id="KPC64242.1"/>
    </source>
</evidence>
<proteinExistence type="predicted"/>
<keyword evidence="2" id="KW-1185">Reference proteome</keyword>
<protein>
    <submittedName>
        <fullName evidence="1">Uncharacterized protein</fullName>
    </submittedName>
</protein>
<sequence>MPPVSRALTEVGQHTAREAWIVQRHGQGVHEIDVAAHHLGRLTARQVQQELRTLQMAPDDSELGRLLAWAALPDEFDEILRGPSALDGVSPHIRIPHYRDRDSRLSCLHHA</sequence>
<dbReference type="AlphaFoldDB" id="A0A0N0H171"/>
<accession>A0A0N0H171</accession>
<comment type="caution">
    <text evidence="1">The sequence shown here is derived from an EMBL/GenBank/DDBJ whole genome shotgun (WGS) entry which is preliminary data.</text>
</comment>
<dbReference type="EMBL" id="LGKG01000101">
    <property type="protein sequence ID" value="KPC64242.1"/>
    <property type="molecule type" value="Genomic_DNA"/>
</dbReference>